<dbReference type="InterPro" id="IPR039261">
    <property type="entry name" value="FNR_nucleotide-bd"/>
</dbReference>
<dbReference type="GO" id="GO:0005886">
    <property type="term" value="C:plasma membrane"/>
    <property type="evidence" value="ECO:0000318"/>
    <property type="project" value="GO_Central"/>
</dbReference>
<dbReference type="PANTHER" id="PTHR11972:SF69">
    <property type="entry name" value="FERRIC REDUCTION OXIDASE 6-RELATED"/>
    <property type="match status" value="1"/>
</dbReference>
<keyword evidence="3 6" id="KW-1133">Transmembrane helix</keyword>
<evidence type="ECO:0000256" key="5">
    <source>
        <dbReference type="ARBA" id="ARBA00023136"/>
    </source>
</evidence>
<dbReference type="PROSITE" id="PS51384">
    <property type="entry name" value="FAD_FR"/>
    <property type="match status" value="1"/>
</dbReference>
<dbReference type="Gene3D" id="3.40.50.80">
    <property type="entry name" value="Nucleotide-binding domain of ferredoxin-NADP reductase (FNR) module"/>
    <property type="match status" value="2"/>
</dbReference>
<dbReference type="CDD" id="cd06186">
    <property type="entry name" value="NOX_Duox_like_FAD_NADP"/>
    <property type="match status" value="1"/>
</dbReference>
<reference evidence="8 9" key="1">
    <citation type="journal article" date="2014" name="Nat. Commun.">
        <title>Klebsormidium flaccidum genome reveals primary factors for plant terrestrial adaptation.</title>
        <authorList>
            <person name="Hori K."/>
            <person name="Maruyama F."/>
            <person name="Fujisawa T."/>
            <person name="Togashi T."/>
            <person name="Yamamoto N."/>
            <person name="Seo M."/>
            <person name="Sato S."/>
            <person name="Yamada T."/>
            <person name="Mori H."/>
            <person name="Tajima N."/>
            <person name="Moriyama T."/>
            <person name="Ikeuchi M."/>
            <person name="Watanabe M."/>
            <person name="Wada H."/>
            <person name="Kobayashi K."/>
            <person name="Saito M."/>
            <person name="Masuda T."/>
            <person name="Sasaki-Sekimoto Y."/>
            <person name="Mashiguchi K."/>
            <person name="Awai K."/>
            <person name="Shimojima M."/>
            <person name="Masuda S."/>
            <person name="Iwai M."/>
            <person name="Nobusawa T."/>
            <person name="Narise T."/>
            <person name="Kondo S."/>
            <person name="Saito H."/>
            <person name="Sato R."/>
            <person name="Murakawa M."/>
            <person name="Ihara Y."/>
            <person name="Oshima-Yamada Y."/>
            <person name="Ohtaka K."/>
            <person name="Satoh M."/>
            <person name="Sonobe K."/>
            <person name="Ishii M."/>
            <person name="Ohtani R."/>
            <person name="Kanamori-Sato M."/>
            <person name="Honoki R."/>
            <person name="Miyazaki D."/>
            <person name="Mochizuki H."/>
            <person name="Umetsu J."/>
            <person name="Higashi K."/>
            <person name="Shibata D."/>
            <person name="Kamiya Y."/>
            <person name="Sato N."/>
            <person name="Nakamura Y."/>
            <person name="Tabata S."/>
            <person name="Ida S."/>
            <person name="Kurokawa K."/>
            <person name="Ohta H."/>
        </authorList>
    </citation>
    <scope>NUCLEOTIDE SEQUENCE [LARGE SCALE GENOMIC DNA]</scope>
    <source>
        <strain evidence="8 9">NIES-2285</strain>
    </source>
</reference>
<keyword evidence="2 6" id="KW-0812">Transmembrane</keyword>
<dbReference type="OMA" id="FVTFTCS"/>
<dbReference type="Pfam" id="PF08022">
    <property type="entry name" value="FAD_binding_8"/>
    <property type="match status" value="1"/>
</dbReference>
<keyword evidence="5 6" id="KW-0472">Membrane</keyword>
<comment type="subcellular location">
    <subcellularLocation>
        <location evidence="1">Membrane</location>
        <topology evidence="1">Multi-pass membrane protein</topology>
    </subcellularLocation>
</comment>
<evidence type="ECO:0000256" key="1">
    <source>
        <dbReference type="ARBA" id="ARBA00004141"/>
    </source>
</evidence>
<protein>
    <submittedName>
        <fullName evidence="8">Ferric reductase</fullName>
    </submittedName>
</protein>
<accession>A0A1Y1HYC9</accession>
<feature type="transmembrane region" description="Helical" evidence="6">
    <location>
        <begin position="630"/>
        <end position="652"/>
    </location>
</feature>
<feature type="transmembrane region" description="Helical" evidence="6">
    <location>
        <begin position="211"/>
        <end position="231"/>
    </location>
</feature>
<name>A0A1Y1HYC9_KLENI</name>
<dbReference type="SUPFAM" id="SSF52343">
    <property type="entry name" value="Ferredoxin reductase-like, C-terminal NADP-linked domain"/>
    <property type="match status" value="1"/>
</dbReference>
<feature type="transmembrane region" description="Helical" evidence="6">
    <location>
        <begin position="90"/>
        <end position="111"/>
    </location>
</feature>
<proteinExistence type="predicted"/>
<evidence type="ECO:0000256" key="2">
    <source>
        <dbReference type="ARBA" id="ARBA00022692"/>
    </source>
</evidence>
<dbReference type="SFLD" id="SFLDS00052">
    <property type="entry name" value="Ferric_Reductase_Domain"/>
    <property type="match status" value="1"/>
</dbReference>
<organism evidence="8 9">
    <name type="scientific">Klebsormidium nitens</name>
    <name type="common">Green alga</name>
    <name type="synonym">Ulothrix nitens</name>
    <dbReference type="NCBI Taxonomy" id="105231"/>
    <lineage>
        <taxon>Eukaryota</taxon>
        <taxon>Viridiplantae</taxon>
        <taxon>Streptophyta</taxon>
        <taxon>Klebsormidiophyceae</taxon>
        <taxon>Klebsormidiales</taxon>
        <taxon>Klebsormidiaceae</taxon>
        <taxon>Klebsormidium</taxon>
    </lineage>
</organism>
<dbReference type="GO" id="GO:0016491">
    <property type="term" value="F:oxidoreductase activity"/>
    <property type="evidence" value="ECO:0007669"/>
    <property type="project" value="UniProtKB-KW"/>
</dbReference>
<dbReference type="STRING" id="105231.A0A1Y1HYC9"/>
<dbReference type="PANTHER" id="PTHR11972">
    <property type="entry name" value="NADPH OXIDASE"/>
    <property type="match status" value="1"/>
</dbReference>
<feature type="domain" description="FAD-binding FR-type" evidence="7">
    <location>
        <begin position="358"/>
        <end position="477"/>
    </location>
</feature>
<dbReference type="InterPro" id="IPR017938">
    <property type="entry name" value="Riboflavin_synthase-like_b-brl"/>
</dbReference>
<evidence type="ECO:0000313" key="9">
    <source>
        <dbReference type="Proteomes" id="UP000054558"/>
    </source>
</evidence>
<feature type="transmembrane region" description="Helical" evidence="6">
    <location>
        <begin position="18"/>
        <end position="46"/>
    </location>
</feature>
<dbReference type="SFLD" id="SFLDG01168">
    <property type="entry name" value="Ferric_reductase_subgroup_(FRE"/>
    <property type="match status" value="1"/>
</dbReference>
<gene>
    <name evidence="8" type="ORF">KFL_001220100</name>
</gene>
<dbReference type="OrthoDB" id="167398at2759"/>
<dbReference type="Proteomes" id="UP000054558">
    <property type="component" value="Unassembled WGS sequence"/>
</dbReference>
<evidence type="ECO:0000256" key="4">
    <source>
        <dbReference type="ARBA" id="ARBA00023002"/>
    </source>
</evidence>
<keyword evidence="4" id="KW-0560">Oxidoreductase</keyword>
<dbReference type="Pfam" id="PF01794">
    <property type="entry name" value="Ferric_reduct"/>
    <property type="match status" value="1"/>
</dbReference>
<dbReference type="AlphaFoldDB" id="A0A1Y1HYC9"/>
<feature type="transmembrane region" description="Helical" evidence="6">
    <location>
        <begin position="291"/>
        <end position="311"/>
    </location>
</feature>
<feature type="transmembrane region" description="Helical" evidence="6">
    <location>
        <begin position="672"/>
        <end position="691"/>
    </location>
</feature>
<dbReference type="EMBL" id="DF237071">
    <property type="protein sequence ID" value="GAQ82742.1"/>
    <property type="molecule type" value="Genomic_DNA"/>
</dbReference>
<feature type="transmembrane region" description="Helical" evidence="6">
    <location>
        <begin position="345"/>
        <end position="363"/>
    </location>
</feature>
<dbReference type="InterPro" id="IPR017927">
    <property type="entry name" value="FAD-bd_FR_type"/>
</dbReference>
<evidence type="ECO:0000313" key="8">
    <source>
        <dbReference type="EMBL" id="GAQ82742.1"/>
    </source>
</evidence>
<feature type="transmembrane region" description="Helical" evidence="6">
    <location>
        <begin position="150"/>
        <end position="175"/>
    </location>
</feature>
<dbReference type="InterPro" id="IPR013121">
    <property type="entry name" value="Fe_red_NAD-bd_6"/>
</dbReference>
<evidence type="ECO:0000256" key="3">
    <source>
        <dbReference type="ARBA" id="ARBA00022989"/>
    </source>
</evidence>
<keyword evidence="9" id="KW-1185">Reference proteome</keyword>
<dbReference type="InterPro" id="IPR013112">
    <property type="entry name" value="FAD-bd_8"/>
</dbReference>
<sequence>MAGIEGKVSPPKERAGGLLFLCGMLRLVLFAIAWACVFAFVFWTVVFNLPKWSWAYQEGDLWQDMRTALNLKNHMMESGHFVVAGYDAQMVILGVLPPFVAAVCVSLARLLPKKEKTRADYKIMVLGQAAHEGVEWVRRSFVWQIPPRRFWLWWSSGMSLGEFLLVFGWIALHFICLWSHKINSWGQFDAWDELGLYYNVPKSVYALDKIAIAWGWILYLDFTLLFFPISHSSFLNYMLGIPFPHLVRYHRWLGHMAMWSLTAHALFYYLYWTANPEINFVHEFFDWGQRYFINLLAGSISWIFGLALWITSLDWIRRKYFELFYKTHIVGFVGLVVFAQMHYYWMWTCWLPGLLLYAADLAVRLCQIQNTSTAIAKGVCEEDSVVMIKLSVDKNIKLAPLQDIFVAFPDISRWQYHPFSIAKAETSSACPMEGSSKEILLSMKRYGKWTSEVIDRLKNGEVLAVRLSGPFGGETSFQWRKYDVVHLYAGGIGVVPLISLLQDMLSARAAGSPDDVPERVVLYWSARHKAEFHLLTKDMAAAIQEGWLTIRLFYTGNESKEQTAKPSFKSSKVDFDMGSVLNERNGVDVGNFNSAPAEGPRADVKLPGASSFFWDYARPIQPKSFNELEALLVILTTWVGGWCGLVLCQSFFAEYVETFYTESKYWKAGLFYTVLLSVMSIGLPVAVVLFPRHLYRYLRYRREDVIQASQLASAEDVYESPDHPSVSATSVSFNELGLEVNVEQGRPDLKSALESIVTNENASMRVAVCCAGPEVMMNNCSNLVSQLNGNDKGVYLQYHRLAYQLLEDNEALRSEGGRYAWCKKAALGRALGRLF</sequence>
<evidence type="ECO:0000256" key="6">
    <source>
        <dbReference type="SAM" id="Phobius"/>
    </source>
</evidence>
<feature type="transmembrane region" description="Helical" evidence="6">
    <location>
        <begin position="252"/>
        <end position="271"/>
    </location>
</feature>
<feature type="transmembrane region" description="Helical" evidence="6">
    <location>
        <begin position="323"/>
        <end position="339"/>
    </location>
</feature>
<evidence type="ECO:0000259" key="7">
    <source>
        <dbReference type="PROSITE" id="PS51384"/>
    </source>
</evidence>
<dbReference type="Pfam" id="PF08030">
    <property type="entry name" value="NAD_binding_6"/>
    <property type="match status" value="1"/>
</dbReference>
<dbReference type="InterPro" id="IPR013130">
    <property type="entry name" value="Fe3_Rdtase_TM_dom"/>
</dbReference>
<dbReference type="InterPro" id="IPR050369">
    <property type="entry name" value="RBOH/FRE"/>
</dbReference>
<dbReference type="SUPFAM" id="SSF63380">
    <property type="entry name" value="Riboflavin synthase domain-like"/>
    <property type="match status" value="1"/>
</dbReference>